<dbReference type="EMBL" id="JBHSGN010000074">
    <property type="protein sequence ID" value="MFC4674417.1"/>
    <property type="molecule type" value="Genomic_DNA"/>
</dbReference>
<evidence type="ECO:0008006" key="4">
    <source>
        <dbReference type="Google" id="ProtNLM"/>
    </source>
</evidence>
<organism evidence="2 3">
    <name type="scientific">Dysgonomonas termitidis</name>
    <dbReference type="NCBI Taxonomy" id="1516126"/>
    <lineage>
        <taxon>Bacteria</taxon>
        <taxon>Pseudomonadati</taxon>
        <taxon>Bacteroidota</taxon>
        <taxon>Bacteroidia</taxon>
        <taxon>Bacteroidales</taxon>
        <taxon>Dysgonomonadaceae</taxon>
        <taxon>Dysgonomonas</taxon>
    </lineage>
</organism>
<accession>A0ABV9KWJ5</accession>
<dbReference type="Proteomes" id="UP001596023">
    <property type="component" value="Unassembled WGS sequence"/>
</dbReference>
<keyword evidence="1" id="KW-0812">Transmembrane</keyword>
<feature type="transmembrane region" description="Helical" evidence="1">
    <location>
        <begin position="38"/>
        <end position="57"/>
    </location>
</feature>
<keyword evidence="3" id="KW-1185">Reference proteome</keyword>
<feature type="transmembrane region" description="Helical" evidence="1">
    <location>
        <begin position="183"/>
        <end position="203"/>
    </location>
</feature>
<feature type="transmembrane region" description="Helical" evidence="1">
    <location>
        <begin position="69"/>
        <end position="89"/>
    </location>
</feature>
<reference evidence="3" key="1">
    <citation type="journal article" date="2019" name="Int. J. Syst. Evol. Microbiol.">
        <title>The Global Catalogue of Microorganisms (GCM) 10K type strain sequencing project: providing services to taxonomists for standard genome sequencing and annotation.</title>
        <authorList>
            <consortium name="The Broad Institute Genomics Platform"/>
            <consortium name="The Broad Institute Genome Sequencing Center for Infectious Disease"/>
            <person name="Wu L."/>
            <person name="Ma J."/>
        </authorList>
    </citation>
    <scope>NUCLEOTIDE SEQUENCE [LARGE SCALE GENOMIC DNA]</scope>
    <source>
        <strain evidence="3">CCUG 66188</strain>
    </source>
</reference>
<gene>
    <name evidence="2" type="ORF">ACFO6W_11990</name>
</gene>
<name>A0ABV9KWJ5_9BACT</name>
<feature type="transmembrane region" description="Helical" evidence="1">
    <location>
        <begin position="14"/>
        <end position="32"/>
    </location>
</feature>
<evidence type="ECO:0000313" key="2">
    <source>
        <dbReference type="EMBL" id="MFC4674417.1"/>
    </source>
</evidence>
<feature type="transmembrane region" description="Helical" evidence="1">
    <location>
        <begin position="157"/>
        <end position="177"/>
    </location>
</feature>
<feature type="transmembrane region" description="Helical" evidence="1">
    <location>
        <begin position="109"/>
        <end position="129"/>
    </location>
</feature>
<feature type="transmembrane region" description="Helical" evidence="1">
    <location>
        <begin position="471"/>
        <end position="489"/>
    </location>
</feature>
<protein>
    <recommendedName>
        <fullName evidence="4">O-antigen polysaccharide polymerase Wzy</fullName>
    </recommendedName>
</protein>
<keyword evidence="1" id="KW-1133">Transmembrane helix</keyword>
<feature type="transmembrane region" description="Helical" evidence="1">
    <location>
        <begin position="215"/>
        <end position="232"/>
    </location>
</feature>
<comment type="caution">
    <text evidence="2">The sequence shown here is derived from an EMBL/GenBank/DDBJ whole genome shotgun (WGS) entry which is preliminary data.</text>
</comment>
<evidence type="ECO:0000256" key="1">
    <source>
        <dbReference type="SAM" id="Phobius"/>
    </source>
</evidence>
<feature type="transmembrane region" description="Helical" evidence="1">
    <location>
        <begin position="413"/>
        <end position="437"/>
    </location>
</feature>
<keyword evidence="1" id="KW-0472">Membrane</keyword>
<feature type="transmembrane region" description="Helical" evidence="1">
    <location>
        <begin position="262"/>
        <end position="281"/>
    </location>
</feature>
<sequence>MAKIHSLDIVRRRFLYYQFFFIVLAFTFFYAFNLNGSAIFLLFLSCWNCVSYAYLFYKEIKLAPYFHPFIIFPLVVIQYIGFNGINLYFNMVEKIPIFFGIYEISPYITQGALFLSLEHFLIFLGYFYYDRIKMKYSEDYETDYTNISSQEVPYMKWAVIIYIIVWLTRILYGILPLSSISSIFSLVYTQGQLVPLTLLVFLMLKNDTNRNVKRLFWLITVIEIVCVLGYGMKESILHNILPYIIYLIAGYKSGKIPLDTKLLTKLGLLFVFIVFIVFPYINIFREIADRKHISWNEVTVEETIFEYIDYVTGKGLYSNENQTTDKGLEYALSRAGSIVCNAWSIHYAQENGLQPQYFYYCATAIVPRVLWPNKPPVAIGGMMYKLATGHNDWEISGAKSHVAVTIGFIGGCYFSFGIIGTLIFPFIAGLFVCWFWHFLRPRVPFDPIAIWAFYTIIKTIFKDFENFTDGGFVFFIWSLVYVFLIKYISPFNKYKKYL</sequence>
<evidence type="ECO:0000313" key="3">
    <source>
        <dbReference type="Proteomes" id="UP001596023"/>
    </source>
</evidence>
<proteinExistence type="predicted"/>